<comment type="caution">
    <text evidence="2">The sequence shown here is derived from an EMBL/GenBank/DDBJ whole genome shotgun (WGS) entry which is preliminary data.</text>
</comment>
<proteinExistence type="predicted"/>
<protein>
    <submittedName>
        <fullName evidence="2">NYN domain-containing protein</fullName>
    </submittedName>
</protein>
<evidence type="ECO:0000313" key="3">
    <source>
        <dbReference type="Proteomes" id="UP000481037"/>
    </source>
</evidence>
<name>A0A6L5QCD6_9BURK</name>
<dbReference type="AlphaFoldDB" id="A0A6L5QCD6"/>
<dbReference type="Proteomes" id="UP000481037">
    <property type="component" value="Unassembled WGS sequence"/>
</dbReference>
<dbReference type="GO" id="GO:0004540">
    <property type="term" value="F:RNA nuclease activity"/>
    <property type="evidence" value="ECO:0007669"/>
    <property type="project" value="InterPro"/>
</dbReference>
<reference evidence="2 3" key="1">
    <citation type="submission" date="2019-11" db="EMBL/GenBank/DDBJ databases">
        <title>Novel species isolated from a subtropical stream in China.</title>
        <authorList>
            <person name="Lu H."/>
        </authorList>
    </citation>
    <scope>NUCLEOTIDE SEQUENCE [LARGE SCALE GENOMIC DNA]</scope>
    <source>
        <strain evidence="2 3">FT25W</strain>
    </source>
</reference>
<dbReference type="InterPro" id="IPR021139">
    <property type="entry name" value="NYN"/>
</dbReference>
<evidence type="ECO:0000313" key="2">
    <source>
        <dbReference type="EMBL" id="MRX07309.1"/>
    </source>
</evidence>
<feature type="domain" description="NYN" evidence="1">
    <location>
        <begin position="100"/>
        <end position="181"/>
    </location>
</feature>
<sequence length="194" mass="22198">MEMQRTIGFADGENLVMRFQAMVEAGAIPKNDVVHERDCLVWHPEITRWSMFDFVRFNYYTSTTGDMPKVNALRDSICNVEYEFTYTHNDDVPYGTANLVPHVFHKPSKNTKARNVDLQISIDVLRAAHLPSVDSIFILSGDGDYIPLIQEASRHGKEIWLGAFSSGLHPSLRHYIDVFCELDDIFFSQLPQKS</sequence>
<dbReference type="EMBL" id="WKJM01000003">
    <property type="protein sequence ID" value="MRX07309.1"/>
    <property type="molecule type" value="Genomic_DNA"/>
</dbReference>
<organism evidence="2 3">
    <name type="scientific">Duganella alba</name>
    <dbReference type="NCBI Taxonomy" id="2666081"/>
    <lineage>
        <taxon>Bacteria</taxon>
        <taxon>Pseudomonadati</taxon>
        <taxon>Pseudomonadota</taxon>
        <taxon>Betaproteobacteria</taxon>
        <taxon>Burkholderiales</taxon>
        <taxon>Oxalobacteraceae</taxon>
        <taxon>Telluria group</taxon>
        <taxon>Duganella</taxon>
    </lineage>
</organism>
<dbReference type="RefSeq" id="WP_154361954.1">
    <property type="nucleotide sequence ID" value="NZ_WKJM01000003.1"/>
</dbReference>
<dbReference type="Gene3D" id="3.40.50.1010">
    <property type="entry name" value="5'-nuclease"/>
    <property type="match status" value="1"/>
</dbReference>
<keyword evidence="3" id="KW-1185">Reference proteome</keyword>
<evidence type="ECO:0000259" key="1">
    <source>
        <dbReference type="Pfam" id="PF01936"/>
    </source>
</evidence>
<gene>
    <name evidence="2" type="ORF">GJ697_05620</name>
</gene>
<dbReference type="Pfam" id="PF01936">
    <property type="entry name" value="NYN"/>
    <property type="match status" value="1"/>
</dbReference>
<accession>A0A6L5QCD6</accession>